<gene>
    <name evidence="1" type="ORF">LS74_010275</name>
</gene>
<comment type="caution">
    <text evidence="1">The sequence shown here is derived from an EMBL/GenBank/DDBJ whole genome shotgun (WGS) entry which is preliminary data.</text>
</comment>
<protein>
    <submittedName>
        <fullName evidence="1">Uncharacterized protein</fullName>
    </submittedName>
</protein>
<dbReference type="Proteomes" id="UP000029921">
    <property type="component" value="Unassembled WGS sequence"/>
</dbReference>
<sequence>MTQAMLEPIVLYDGKRGSKKKLEEAFCLAESEETMAKVRASNERMRKMVKEMGLEFKPLTKEESDRLWNALSNRKSQR</sequence>
<organism evidence="1 2">
    <name type="scientific">Helicobacter magdeburgensis</name>
    <dbReference type="NCBI Taxonomy" id="471858"/>
    <lineage>
        <taxon>Bacteria</taxon>
        <taxon>Pseudomonadati</taxon>
        <taxon>Campylobacterota</taxon>
        <taxon>Epsilonproteobacteria</taxon>
        <taxon>Campylobacterales</taxon>
        <taxon>Helicobacteraceae</taxon>
        <taxon>Helicobacter</taxon>
    </lineage>
</organism>
<dbReference type="AlphaFoldDB" id="A0A4U8SW38"/>
<accession>A0A4U8SW38</accession>
<evidence type="ECO:0000313" key="2">
    <source>
        <dbReference type="Proteomes" id="UP000029921"/>
    </source>
</evidence>
<dbReference type="EMBL" id="JRPE02000024">
    <property type="protein sequence ID" value="TLD91125.1"/>
    <property type="molecule type" value="Genomic_DNA"/>
</dbReference>
<proteinExistence type="predicted"/>
<keyword evidence="2" id="KW-1185">Reference proteome</keyword>
<reference evidence="1 2" key="1">
    <citation type="journal article" date="2014" name="Genome Announc.">
        <title>Draft genome sequences of eight enterohepatic helicobacter species isolated from both laboratory and wild rodents.</title>
        <authorList>
            <person name="Sheh A."/>
            <person name="Shen Z."/>
            <person name="Fox J.G."/>
        </authorList>
    </citation>
    <scope>NUCLEOTIDE SEQUENCE [LARGE SCALE GENOMIC DNA]</scope>
    <source>
        <strain evidence="1 2">MIT 96-1001</strain>
    </source>
</reference>
<name>A0A4U8SW38_9HELI</name>
<evidence type="ECO:0000313" key="1">
    <source>
        <dbReference type="EMBL" id="TLD91125.1"/>
    </source>
</evidence>
<dbReference type="RefSeq" id="WP_034589317.1">
    <property type="nucleotide sequence ID" value="NZ_JRPE02000024.1"/>
</dbReference>